<comment type="function">
    <text evidence="11">Catalyzes a salvage reaction resulting in the formation of AMP, that is energically less costly than de novo synthesis.</text>
</comment>
<evidence type="ECO:0000256" key="10">
    <source>
        <dbReference type="ARBA" id="ARBA00022726"/>
    </source>
</evidence>
<dbReference type="InterPro" id="IPR050120">
    <property type="entry name" value="Adenine_PRTase"/>
</dbReference>
<evidence type="ECO:0000256" key="3">
    <source>
        <dbReference type="ARBA" id="ARBA00004659"/>
    </source>
</evidence>
<dbReference type="GO" id="GO:0005737">
    <property type="term" value="C:cytoplasm"/>
    <property type="evidence" value="ECO:0007669"/>
    <property type="project" value="UniProtKB-SubCell"/>
</dbReference>
<dbReference type="PANTHER" id="PTHR11776">
    <property type="entry name" value="ADENINE PHOSPHORIBOSYLTRANSFERASE"/>
    <property type="match status" value="1"/>
</dbReference>
<evidence type="ECO:0000256" key="6">
    <source>
        <dbReference type="ARBA" id="ARBA00011893"/>
    </source>
</evidence>
<comment type="pathway">
    <text evidence="3 11">Purine metabolism; AMP biosynthesis via salvage pathway; AMP from adenine: step 1/1.</text>
</comment>
<dbReference type="CDD" id="cd06223">
    <property type="entry name" value="PRTases_typeI"/>
    <property type="match status" value="1"/>
</dbReference>
<evidence type="ECO:0000313" key="13">
    <source>
        <dbReference type="EMBL" id="GGA08089.1"/>
    </source>
</evidence>
<name>A0A916QSB6_9RHOB</name>
<dbReference type="InterPro" id="IPR005764">
    <property type="entry name" value="Ade_phspho_trans"/>
</dbReference>
<dbReference type="Gene3D" id="3.40.50.2020">
    <property type="match status" value="1"/>
</dbReference>
<evidence type="ECO:0000256" key="4">
    <source>
        <dbReference type="ARBA" id="ARBA00008391"/>
    </source>
</evidence>
<accession>A0A916QSB6</accession>
<dbReference type="GO" id="GO:0006168">
    <property type="term" value="P:adenine salvage"/>
    <property type="evidence" value="ECO:0007669"/>
    <property type="project" value="InterPro"/>
</dbReference>
<keyword evidence="7 11" id="KW-0963">Cytoplasm</keyword>
<comment type="similarity">
    <text evidence="4 11">Belongs to the purine/pyrimidine phosphoribosyltransferase family.</text>
</comment>
<dbReference type="GO" id="GO:0003999">
    <property type="term" value="F:adenine phosphoribosyltransferase activity"/>
    <property type="evidence" value="ECO:0007669"/>
    <property type="project" value="UniProtKB-UniRule"/>
</dbReference>
<comment type="caution">
    <text evidence="13">The sequence shown here is derived from an EMBL/GenBank/DDBJ whole genome shotgun (WGS) entry which is preliminary data.</text>
</comment>
<dbReference type="GO" id="GO:0044209">
    <property type="term" value="P:AMP salvage"/>
    <property type="evidence" value="ECO:0007669"/>
    <property type="project" value="UniProtKB-UniRule"/>
</dbReference>
<evidence type="ECO:0000256" key="11">
    <source>
        <dbReference type="HAMAP-Rule" id="MF_00004"/>
    </source>
</evidence>
<keyword evidence="14" id="KW-1185">Reference proteome</keyword>
<dbReference type="RefSeq" id="WP_188670568.1">
    <property type="nucleotide sequence ID" value="NZ_BMKA01000001.1"/>
</dbReference>
<keyword evidence="10 11" id="KW-0660">Purine salvage</keyword>
<protein>
    <recommendedName>
        <fullName evidence="6 11">Adenine phosphoribosyltransferase</fullName>
        <shortName evidence="11">APRT</shortName>
        <ecNumber evidence="6 11">2.4.2.7</ecNumber>
    </recommendedName>
</protein>
<evidence type="ECO:0000256" key="8">
    <source>
        <dbReference type="ARBA" id="ARBA00022676"/>
    </source>
</evidence>
<dbReference type="EMBL" id="BMKA01000001">
    <property type="protein sequence ID" value="GGA08089.1"/>
    <property type="molecule type" value="Genomic_DNA"/>
</dbReference>
<comment type="subunit">
    <text evidence="5 11">Homodimer.</text>
</comment>
<evidence type="ECO:0000256" key="7">
    <source>
        <dbReference type="ARBA" id="ARBA00022490"/>
    </source>
</evidence>
<dbReference type="HAMAP" id="MF_00004">
    <property type="entry name" value="Aden_phosphoribosyltr"/>
    <property type="match status" value="1"/>
</dbReference>
<dbReference type="Proteomes" id="UP000628017">
    <property type="component" value="Unassembled WGS sequence"/>
</dbReference>
<evidence type="ECO:0000256" key="5">
    <source>
        <dbReference type="ARBA" id="ARBA00011738"/>
    </source>
</evidence>
<proteinExistence type="inferred from homology"/>
<dbReference type="NCBIfam" id="NF002634">
    <property type="entry name" value="PRK02304.1-3"/>
    <property type="match status" value="1"/>
</dbReference>
<dbReference type="PANTHER" id="PTHR11776:SF7">
    <property type="entry name" value="PHOSPHORIBOSYLTRANSFERASE DOMAIN-CONTAINING PROTEIN"/>
    <property type="match status" value="1"/>
</dbReference>
<dbReference type="GO" id="GO:0006166">
    <property type="term" value="P:purine ribonucleoside salvage"/>
    <property type="evidence" value="ECO:0007669"/>
    <property type="project" value="UniProtKB-UniRule"/>
</dbReference>
<dbReference type="Pfam" id="PF00156">
    <property type="entry name" value="Pribosyltran"/>
    <property type="match status" value="1"/>
</dbReference>
<evidence type="ECO:0000259" key="12">
    <source>
        <dbReference type="Pfam" id="PF00156"/>
    </source>
</evidence>
<evidence type="ECO:0000256" key="2">
    <source>
        <dbReference type="ARBA" id="ARBA00004496"/>
    </source>
</evidence>
<dbReference type="InterPro" id="IPR029057">
    <property type="entry name" value="PRTase-like"/>
</dbReference>
<dbReference type="FunFam" id="3.40.50.2020:FF:000021">
    <property type="entry name" value="Adenine phosphoribosyltransferase"/>
    <property type="match status" value="1"/>
</dbReference>
<sequence>MTRDITDFIRTIPDFPQKGVMFRDVTTLFGNPEGMKLAVAQIVDAFKDTEITAVAGLEARGFIIGGAVAERLGTGFVPLRKKGKLPGKTLSEDYTLEYGTATIEVHDDALKAGDKVLLIDDLIATGGTAAAGIKLVERLGATVVHAAFIIDLPDLGGAQVVRDLGVPVTALCAYDGD</sequence>
<comment type="subcellular location">
    <subcellularLocation>
        <location evidence="2 11">Cytoplasm</location>
    </subcellularLocation>
</comment>
<feature type="domain" description="Phosphoribosyltransferase" evidence="12">
    <location>
        <begin position="39"/>
        <end position="152"/>
    </location>
</feature>
<evidence type="ECO:0000256" key="1">
    <source>
        <dbReference type="ARBA" id="ARBA00000868"/>
    </source>
</evidence>
<dbReference type="SUPFAM" id="SSF53271">
    <property type="entry name" value="PRTase-like"/>
    <property type="match status" value="1"/>
</dbReference>
<evidence type="ECO:0000313" key="14">
    <source>
        <dbReference type="Proteomes" id="UP000628017"/>
    </source>
</evidence>
<dbReference type="EC" id="2.4.2.7" evidence="6 11"/>
<dbReference type="NCBIfam" id="TIGR01090">
    <property type="entry name" value="apt"/>
    <property type="match status" value="1"/>
</dbReference>
<comment type="catalytic activity">
    <reaction evidence="1 11">
        <text>AMP + diphosphate = 5-phospho-alpha-D-ribose 1-diphosphate + adenine</text>
        <dbReference type="Rhea" id="RHEA:16609"/>
        <dbReference type="ChEBI" id="CHEBI:16708"/>
        <dbReference type="ChEBI" id="CHEBI:33019"/>
        <dbReference type="ChEBI" id="CHEBI:58017"/>
        <dbReference type="ChEBI" id="CHEBI:456215"/>
        <dbReference type="EC" id="2.4.2.7"/>
    </reaction>
</comment>
<dbReference type="InterPro" id="IPR000836">
    <property type="entry name" value="PRTase_dom"/>
</dbReference>
<keyword evidence="9 11" id="KW-0808">Transferase</keyword>
<gene>
    <name evidence="11 13" type="primary">apt</name>
    <name evidence="13" type="ORF">GCM10011498_04910</name>
</gene>
<dbReference type="NCBIfam" id="NF002636">
    <property type="entry name" value="PRK02304.1-5"/>
    <property type="match status" value="1"/>
</dbReference>
<dbReference type="AlphaFoldDB" id="A0A916QSB6"/>
<reference evidence="13" key="2">
    <citation type="submission" date="2020-09" db="EMBL/GenBank/DDBJ databases">
        <authorList>
            <person name="Sun Q."/>
            <person name="Zhou Y."/>
        </authorList>
    </citation>
    <scope>NUCLEOTIDE SEQUENCE</scope>
    <source>
        <strain evidence="13">CGMCC 1.15880</strain>
    </source>
</reference>
<reference evidence="13" key="1">
    <citation type="journal article" date="2014" name="Int. J. Syst. Evol. Microbiol.">
        <title>Complete genome sequence of Corynebacterium casei LMG S-19264T (=DSM 44701T), isolated from a smear-ripened cheese.</title>
        <authorList>
            <consortium name="US DOE Joint Genome Institute (JGI-PGF)"/>
            <person name="Walter F."/>
            <person name="Albersmeier A."/>
            <person name="Kalinowski J."/>
            <person name="Ruckert C."/>
        </authorList>
    </citation>
    <scope>NUCLEOTIDE SEQUENCE</scope>
    <source>
        <strain evidence="13">CGMCC 1.15880</strain>
    </source>
</reference>
<evidence type="ECO:0000256" key="9">
    <source>
        <dbReference type="ARBA" id="ARBA00022679"/>
    </source>
</evidence>
<keyword evidence="8 11" id="KW-0328">Glycosyltransferase</keyword>
<organism evidence="13 14">
    <name type="scientific">Neptunicoccus cionae</name>
    <dbReference type="NCBI Taxonomy" id="2035344"/>
    <lineage>
        <taxon>Bacteria</taxon>
        <taxon>Pseudomonadati</taxon>
        <taxon>Pseudomonadota</taxon>
        <taxon>Alphaproteobacteria</taxon>
        <taxon>Rhodobacterales</taxon>
        <taxon>Paracoccaceae</taxon>
        <taxon>Neptunicoccus</taxon>
    </lineage>
</organism>